<gene>
    <name evidence="7" type="ORF">OXX778_LOCUS473</name>
</gene>
<dbReference type="GO" id="GO:0008270">
    <property type="term" value="F:zinc ion binding"/>
    <property type="evidence" value="ECO:0007669"/>
    <property type="project" value="UniProtKB-KW"/>
</dbReference>
<dbReference type="InterPro" id="IPR001841">
    <property type="entry name" value="Znf_RING"/>
</dbReference>
<evidence type="ECO:0000256" key="3">
    <source>
        <dbReference type="ARBA" id="ARBA00022833"/>
    </source>
</evidence>
<keyword evidence="3" id="KW-0862">Zinc</keyword>
<evidence type="ECO:0000313" key="8">
    <source>
        <dbReference type="Proteomes" id="UP000663879"/>
    </source>
</evidence>
<dbReference type="PANTHER" id="PTHR45931">
    <property type="entry name" value="SI:CH211-59O9.10"/>
    <property type="match status" value="1"/>
</dbReference>
<dbReference type="SUPFAM" id="SSF57850">
    <property type="entry name" value="RING/U-box"/>
    <property type="match status" value="1"/>
</dbReference>
<organism evidence="7 8">
    <name type="scientific">Brachionus calyciflorus</name>
    <dbReference type="NCBI Taxonomy" id="104777"/>
    <lineage>
        <taxon>Eukaryota</taxon>
        <taxon>Metazoa</taxon>
        <taxon>Spiralia</taxon>
        <taxon>Gnathifera</taxon>
        <taxon>Rotifera</taxon>
        <taxon>Eurotatoria</taxon>
        <taxon>Monogononta</taxon>
        <taxon>Pseudotrocha</taxon>
        <taxon>Ploima</taxon>
        <taxon>Brachionidae</taxon>
        <taxon>Brachionus</taxon>
    </lineage>
</organism>
<dbReference type="OrthoDB" id="8062037at2759"/>
<dbReference type="InterPro" id="IPR051834">
    <property type="entry name" value="RING_finger_E3_ligase"/>
</dbReference>
<dbReference type="InterPro" id="IPR013083">
    <property type="entry name" value="Znf_RING/FYVE/PHD"/>
</dbReference>
<dbReference type="GO" id="GO:0006511">
    <property type="term" value="P:ubiquitin-dependent protein catabolic process"/>
    <property type="evidence" value="ECO:0007669"/>
    <property type="project" value="TreeGrafter"/>
</dbReference>
<keyword evidence="2 4" id="KW-0863">Zinc-finger</keyword>
<dbReference type="GO" id="GO:0005634">
    <property type="term" value="C:nucleus"/>
    <property type="evidence" value="ECO:0007669"/>
    <property type="project" value="TreeGrafter"/>
</dbReference>
<comment type="caution">
    <text evidence="7">The sequence shown here is derived from an EMBL/GenBank/DDBJ whole genome shotgun (WGS) entry which is preliminary data.</text>
</comment>
<evidence type="ECO:0000256" key="5">
    <source>
        <dbReference type="SAM" id="MobiDB-lite"/>
    </source>
</evidence>
<dbReference type="PANTHER" id="PTHR45931:SF3">
    <property type="entry name" value="RING ZINC FINGER-CONTAINING PROTEIN"/>
    <property type="match status" value="1"/>
</dbReference>
<dbReference type="CDD" id="cd16454">
    <property type="entry name" value="RING-H2_PA-TM-RING"/>
    <property type="match status" value="1"/>
</dbReference>
<dbReference type="PROSITE" id="PS50089">
    <property type="entry name" value="ZF_RING_2"/>
    <property type="match status" value="1"/>
</dbReference>
<dbReference type="Pfam" id="PF13639">
    <property type="entry name" value="zf-RING_2"/>
    <property type="match status" value="1"/>
</dbReference>
<evidence type="ECO:0000256" key="4">
    <source>
        <dbReference type="PROSITE-ProRule" id="PRU00175"/>
    </source>
</evidence>
<feature type="domain" description="RING-type" evidence="6">
    <location>
        <begin position="323"/>
        <end position="365"/>
    </location>
</feature>
<evidence type="ECO:0000256" key="1">
    <source>
        <dbReference type="ARBA" id="ARBA00022723"/>
    </source>
</evidence>
<dbReference type="Gene3D" id="3.30.40.10">
    <property type="entry name" value="Zinc/RING finger domain, C3HC4 (zinc finger)"/>
    <property type="match status" value="1"/>
</dbReference>
<reference evidence="7" key="1">
    <citation type="submission" date="2021-02" db="EMBL/GenBank/DDBJ databases">
        <authorList>
            <person name="Nowell W R."/>
        </authorList>
    </citation>
    <scope>NUCLEOTIDE SEQUENCE</scope>
    <source>
        <strain evidence="7">Ploen Becks lab</strain>
    </source>
</reference>
<name>A0A813LYS0_9BILA</name>
<dbReference type="Proteomes" id="UP000663879">
    <property type="component" value="Unassembled WGS sequence"/>
</dbReference>
<dbReference type="EMBL" id="CAJNOC010000023">
    <property type="protein sequence ID" value="CAF0707252.1"/>
    <property type="molecule type" value="Genomic_DNA"/>
</dbReference>
<dbReference type="SMART" id="SM00184">
    <property type="entry name" value="RING"/>
    <property type="match status" value="1"/>
</dbReference>
<evidence type="ECO:0000313" key="7">
    <source>
        <dbReference type="EMBL" id="CAF0707252.1"/>
    </source>
</evidence>
<proteinExistence type="predicted"/>
<keyword evidence="8" id="KW-1185">Reference proteome</keyword>
<dbReference type="AlphaFoldDB" id="A0A813LYS0"/>
<dbReference type="GO" id="GO:0061630">
    <property type="term" value="F:ubiquitin protein ligase activity"/>
    <property type="evidence" value="ECO:0007669"/>
    <property type="project" value="TreeGrafter"/>
</dbReference>
<evidence type="ECO:0000259" key="6">
    <source>
        <dbReference type="PROSITE" id="PS50089"/>
    </source>
</evidence>
<accession>A0A813LYS0</accession>
<protein>
    <recommendedName>
        <fullName evidence="6">RING-type domain-containing protein</fullName>
    </recommendedName>
</protein>
<sequence>MYNLFKSTKSLVEARPCSHKQVNSQVYRRNNSISLLDSIVKIDIYPIETYLSDLSISVSPSSSTASFSDISQLEVTKKQKKWTYLPKSFLSFKVKRNENNNLYYMNNSNGPENEPEIDSDPGDEKFYTQKIQSKNVKLKKLIKTKQLKSAKSPSILLNSDLSKKKNSKFIFLKYNLYKNKFVDYYFNQYISKLERARHIYSIRKIGSKSQEFLIENKKYFKSIKLVERLLDEENSQKFDSPILNRFTIDHNRVNEEFEQNYDQMYLDFLISLQHREITPEDYEYLSRLDDLIKKKTIKDNVLNKLKTRIVDEEFLECLNGDVCGICMDEYELDQVCKYLPCGHRFHSDCIDNWLKDHSTTCPLDNLSIEEQVETNTYEFDVQDLLYDMVDEIEKNLELENEVDSVIQGVLDQIEFDYL</sequence>
<keyword evidence="1" id="KW-0479">Metal-binding</keyword>
<evidence type="ECO:0000256" key="2">
    <source>
        <dbReference type="ARBA" id="ARBA00022771"/>
    </source>
</evidence>
<feature type="region of interest" description="Disordered" evidence="5">
    <location>
        <begin position="104"/>
        <end position="124"/>
    </location>
</feature>